<dbReference type="InterPro" id="IPR045989">
    <property type="entry name" value="DUF5945"/>
</dbReference>
<feature type="region of interest" description="Disordered" evidence="2">
    <location>
        <begin position="1"/>
        <end position="22"/>
    </location>
</feature>
<gene>
    <name evidence="3" type="ORF">BN963_SGAL_00258</name>
</gene>
<organism evidence="3 4">
    <name type="scientific">Streptococcus gallolyticus</name>
    <dbReference type="NCBI Taxonomy" id="315405"/>
    <lineage>
        <taxon>Bacteria</taxon>
        <taxon>Bacillati</taxon>
        <taxon>Bacillota</taxon>
        <taxon>Bacilli</taxon>
        <taxon>Lactobacillales</taxon>
        <taxon>Streptococcaceae</taxon>
        <taxon>Streptococcus</taxon>
    </lineage>
</organism>
<reference evidence="3 4" key="2">
    <citation type="submission" date="2014-05" db="EMBL/GenBank/DDBJ databases">
        <title>Genome sequence of Streptococcus gallolyticus.</title>
        <authorList>
            <person name="Del Campo R."/>
        </authorList>
    </citation>
    <scope>NUCLEOTIDE SEQUENCE [LARGE SCALE GENOMIC DNA]</scope>
    <source>
        <strain evidence="3 4">LMG17956</strain>
    </source>
</reference>
<evidence type="ECO:0000313" key="3">
    <source>
        <dbReference type="EMBL" id="CDO17078.1"/>
    </source>
</evidence>
<dbReference type="EMBL" id="CCBC010000045">
    <property type="protein sequence ID" value="CDO17078.1"/>
    <property type="molecule type" value="Genomic_DNA"/>
</dbReference>
<feature type="region of interest" description="Disordered" evidence="2">
    <location>
        <begin position="52"/>
        <end position="79"/>
    </location>
</feature>
<keyword evidence="1" id="KW-0175">Coiled coil</keyword>
<dbReference type="AlphaFoldDB" id="A0A060RG03"/>
<feature type="coiled-coil region" evidence="1">
    <location>
        <begin position="97"/>
        <end position="124"/>
    </location>
</feature>
<evidence type="ECO:0000313" key="4">
    <source>
        <dbReference type="Proteomes" id="UP000027584"/>
    </source>
</evidence>
<proteinExistence type="predicted"/>
<evidence type="ECO:0000256" key="1">
    <source>
        <dbReference type="SAM" id="Coils"/>
    </source>
</evidence>
<reference evidence="3 4" key="1">
    <citation type="submission" date="2014-02" db="EMBL/GenBank/DDBJ databases">
        <authorList>
            <person name="Manrique M."/>
        </authorList>
    </citation>
    <scope>NUCLEOTIDE SEQUENCE [LARGE SCALE GENOMIC DNA]</scope>
    <source>
        <strain evidence="3 4">LMG17956</strain>
    </source>
</reference>
<feature type="compositionally biased region" description="Polar residues" evidence="2">
    <location>
        <begin position="59"/>
        <end position="79"/>
    </location>
</feature>
<dbReference type="Pfam" id="PF19370">
    <property type="entry name" value="DUF5945"/>
    <property type="match status" value="1"/>
</dbReference>
<evidence type="ECO:0000256" key="2">
    <source>
        <dbReference type="SAM" id="MobiDB-lite"/>
    </source>
</evidence>
<accession>A0A060RG03</accession>
<dbReference type="Proteomes" id="UP000027584">
    <property type="component" value="Unassembled WGS sequence"/>
</dbReference>
<sequence>MTKDWTFDQPLDDNTPTSSSEERAKIAALFHKENQEGTEDVDYVVAFEMEQQKAKEKSVSQPKTQEQSTPKEVSSSNITNDYKQHLADVMAQNNEDILQSQKKIEELHQLIDDKNKQNKKLQAISAAIDDL</sequence>
<name>A0A060RG03_9STRE</name>
<comment type="caution">
    <text evidence="3">The sequence shown here is derived from an EMBL/GenBank/DDBJ whole genome shotgun (WGS) entry which is preliminary data.</text>
</comment>
<protein>
    <submittedName>
        <fullName evidence="3">Uncharacterized protein</fullName>
    </submittedName>
</protein>